<dbReference type="GeneID" id="25570237"/>
<name>A0A0L0DQ10_THETB</name>
<organism evidence="1 2">
    <name type="scientific">Thecamonas trahens ATCC 50062</name>
    <dbReference type="NCBI Taxonomy" id="461836"/>
    <lineage>
        <taxon>Eukaryota</taxon>
        <taxon>Apusozoa</taxon>
        <taxon>Apusomonadida</taxon>
        <taxon>Apusomonadidae</taxon>
        <taxon>Thecamonas</taxon>
    </lineage>
</organism>
<accession>A0A0L0DQ10</accession>
<dbReference type="EMBL" id="GL349489">
    <property type="protein sequence ID" value="KNC54394.1"/>
    <property type="molecule type" value="Genomic_DNA"/>
</dbReference>
<protein>
    <submittedName>
        <fullName evidence="1">Uncharacterized protein</fullName>
    </submittedName>
</protein>
<reference evidence="1 2" key="1">
    <citation type="submission" date="2010-05" db="EMBL/GenBank/DDBJ databases">
        <title>The Genome Sequence of Thecamonas trahens ATCC 50062.</title>
        <authorList>
            <consortium name="The Broad Institute Genome Sequencing Platform"/>
            <person name="Russ C."/>
            <person name="Cuomo C."/>
            <person name="Shea T."/>
            <person name="Young S.K."/>
            <person name="Zeng Q."/>
            <person name="Koehrsen M."/>
            <person name="Haas B."/>
            <person name="Borodovsky M."/>
            <person name="Guigo R."/>
            <person name="Alvarado L."/>
            <person name="Berlin A."/>
            <person name="Bochicchio J."/>
            <person name="Borenstein D."/>
            <person name="Chapman S."/>
            <person name="Chen Z."/>
            <person name="Freedman E."/>
            <person name="Gellesch M."/>
            <person name="Goldberg J."/>
            <person name="Griggs A."/>
            <person name="Gujja S."/>
            <person name="Heilman E."/>
            <person name="Heiman D."/>
            <person name="Hepburn T."/>
            <person name="Howarth C."/>
            <person name="Jen D."/>
            <person name="Larson L."/>
            <person name="Mehta T."/>
            <person name="Park D."/>
            <person name="Pearson M."/>
            <person name="Roberts A."/>
            <person name="Saif S."/>
            <person name="Shenoy N."/>
            <person name="Sisk P."/>
            <person name="Stolte C."/>
            <person name="Sykes S."/>
            <person name="Thomson T."/>
            <person name="Walk T."/>
            <person name="White J."/>
            <person name="Yandava C."/>
            <person name="Burger G."/>
            <person name="Gray M.W."/>
            <person name="Holland P.W.H."/>
            <person name="King N."/>
            <person name="Lang F.B.F."/>
            <person name="Roger A.J."/>
            <person name="Ruiz-Trillo I."/>
            <person name="Lander E."/>
            <person name="Nusbaum C."/>
        </authorList>
    </citation>
    <scope>NUCLEOTIDE SEQUENCE [LARGE SCALE GENOMIC DNA]</scope>
    <source>
        <strain evidence="1 2">ATCC 50062</strain>
    </source>
</reference>
<evidence type="ECO:0000313" key="2">
    <source>
        <dbReference type="Proteomes" id="UP000054408"/>
    </source>
</evidence>
<dbReference type="AlphaFoldDB" id="A0A0L0DQ10"/>
<evidence type="ECO:0000313" key="1">
    <source>
        <dbReference type="EMBL" id="KNC54394.1"/>
    </source>
</evidence>
<gene>
    <name evidence="1" type="ORF">AMSG_12323</name>
</gene>
<sequence length="209" mass="22409">MIFGVDALIRALKLVGEEVAVVKEGEEIDGDEGNVVGLLGALLREVGVGGVDGDGVGDGDSEVPDLMGLDHAFFLGEIERLVDGAESALSRLRRQGDARSGRMRFGSVWQQDNYETLGDMVAALHSIQAELLEAQPGMDPNELLATLYGYEDMLVMLRTNPTGSGGSGAPRMAEAPLLSAADAEYYAGDEDSCDDAEYYEYYGDDFQAW</sequence>
<keyword evidence="2" id="KW-1185">Reference proteome</keyword>
<dbReference type="RefSeq" id="XP_013753740.1">
    <property type="nucleotide sequence ID" value="XM_013898286.1"/>
</dbReference>
<proteinExistence type="predicted"/>
<dbReference type="Proteomes" id="UP000054408">
    <property type="component" value="Unassembled WGS sequence"/>
</dbReference>